<dbReference type="Pfam" id="PF10727">
    <property type="entry name" value="Rossmann-like"/>
    <property type="match status" value="1"/>
</dbReference>
<dbReference type="RefSeq" id="WP_147922281.1">
    <property type="nucleotide sequence ID" value="NZ_VRTY01000048.1"/>
</dbReference>
<reference evidence="3 4" key="1">
    <citation type="submission" date="2019-08" db="EMBL/GenBank/DDBJ databases">
        <authorList>
            <person name="Shi S."/>
        </authorList>
    </citation>
    <scope>NUCLEOTIDE SEQUENCE [LARGE SCALE GENOMIC DNA]</scope>
    <source>
        <strain evidence="3 4">GY10130</strain>
    </source>
</reference>
<evidence type="ECO:0000259" key="2">
    <source>
        <dbReference type="Pfam" id="PF10728"/>
    </source>
</evidence>
<sequence length="266" mass="28817">MQQNGKKIALIGAGNVAWHLGQALAAAGHTISYVYSRTATHREALAAKLPAASPLAHLNLQHTATDCAIIAVPDAALATVAQELQVPENALVVHTSGSQPLQVLEQKPSIRAGVFYPLQTFSKEKPVDFSSIPILIEAQQEQTRQELKALAESLSQSVHMVSSEARKQLHVAAVFACNFTNHLLGISREILQQANLPHELLQPLIQETIAKATAFHPFIVQTGPAVRGDHNVLEEHLRLLQQQTGYRQLYELLSASIAATASQPPQ</sequence>
<dbReference type="Pfam" id="PF10728">
    <property type="entry name" value="DUF2520"/>
    <property type="match status" value="1"/>
</dbReference>
<feature type="domain" description="Putative oxidoreductase/dehydrogenase Rossmann-like" evidence="1">
    <location>
        <begin position="2"/>
        <end position="105"/>
    </location>
</feature>
<dbReference type="InterPro" id="IPR037108">
    <property type="entry name" value="TM1727-like_C_sf"/>
</dbReference>
<dbReference type="EMBL" id="VRTY01000048">
    <property type="protein sequence ID" value="TXK44650.1"/>
    <property type="molecule type" value="Genomic_DNA"/>
</dbReference>
<feature type="domain" description="DUF2520" evidence="2">
    <location>
        <begin position="132"/>
        <end position="256"/>
    </location>
</feature>
<dbReference type="InterPro" id="IPR018931">
    <property type="entry name" value="DUF2520"/>
</dbReference>
<evidence type="ECO:0000259" key="1">
    <source>
        <dbReference type="Pfam" id="PF10727"/>
    </source>
</evidence>
<name>A0A5C8K213_9BACT</name>
<dbReference type="Gene3D" id="3.40.50.720">
    <property type="entry name" value="NAD(P)-binding Rossmann-like Domain"/>
    <property type="match status" value="1"/>
</dbReference>
<accession>A0A5C8K213</accession>
<dbReference type="PANTHER" id="PTHR40459">
    <property type="entry name" value="CONSERVED HYPOTHETICAL ALANINE AND LEUCINE RICH PROTEIN"/>
    <property type="match status" value="1"/>
</dbReference>
<gene>
    <name evidence="3" type="ORF">FVR03_13490</name>
</gene>
<evidence type="ECO:0000313" key="3">
    <source>
        <dbReference type="EMBL" id="TXK44650.1"/>
    </source>
</evidence>
<proteinExistence type="predicted"/>
<dbReference type="Gene3D" id="1.10.1040.20">
    <property type="entry name" value="ProC-like, C-terminal domain"/>
    <property type="match status" value="1"/>
</dbReference>
<dbReference type="OrthoDB" id="9810755at2"/>
<dbReference type="InterPro" id="IPR036291">
    <property type="entry name" value="NAD(P)-bd_dom_sf"/>
</dbReference>
<dbReference type="InterPro" id="IPR008927">
    <property type="entry name" value="6-PGluconate_DH-like_C_sf"/>
</dbReference>
<dbReference type="PANTHER" id="PTHR40459:SF1">
    <property type="entry name" value="CONSERVED HYPOTHETICAL ALANINE AND LEUCINE RICH PROTEIN"/>
    <property type="match status" value="1"/>
</dbReference>
<dbReference type="SUPFAM" id="SSF48179">
    <property type="entry name" value="6-phosphogluconate dehydrogenase C-terminal domain-like"/>
    <property type="match status" value="1"/>
</dbReference>
<comment type="caution">
    <text evidence="3">The sequence shown here is derived from an EMBL/GenBank/DDBJ whole genome shotgun (WGS) entry which is preliminary data.</text>
</comment>
<dbReference type="Proteomes" id="UP000321926">
    <property type="component" value="Unassembled WGS sequence"/>
</dbReference>
<dbReference type="AlphaFoldDB" id="A0A5C8K213"/>
<dbReference type="SUPFAM" id="SSF51735">
    <property type="entry name" value="NAD(P)-binding Rossmann-fold domains"/>
    <property type="match status" value="1"/>
</dbReference>
<organism evidence="3 4">
    <name type="scientific">Pontibacter qinzhouensis</name>
    <dbReference type="NCBI Taxonomy" id="2603253"/>
    <lineage>
        <taxon>Bacteria</taxon>
        <taxon>Pseudomonadati</taxon>
        <taxon>Bacteroidota</taxon>
        <taxon>Cytophagia</taxon>
        <taxon>Cytophagales</taxon>
        <taxon>Hymenobacteraceae</taxon>
        <taxon>Pontibacter</taxon>
    </lineage>
</organism>
<protein>
    <submittedName>
        <fullName evidence="3">DUF2520 domain-containing protein</fullName>
    </submittedName>
</protein>
<keyword evidence="4" id="KW-1185">Reference proteome</keyword>
<dbReference type="InterPro" id="IPR019665">
    <property type="entry name" value="OxRdtase/DH_put_Rossmann_dom"/>
</dbReference>
<evidence type="ECO:0000313" key="4">
    <source>
        <dbReference type="Proteomes" id="UP000321926"/>
    </source>
</evidence>